<dbReference type="CDD" id="cd18186">
    <property type="entry name" value="BTB_POZ_ZBTB_KLHL-like"/>
    <property type="match status" value="1"/>
</dbReference>
<evidence type="ECO:0000313" key="3">
    <source>
        <dbReference type="Proteomes" id="UP000494165"/>
    </source>
</evidence>
<dbReference type="EMBL" id="CADEPI010000004">
    <property type="protein sequence ID" value="CAB3360869.1"/>
    <property type="molecule type" value="Genomic_DNA"/>
</dbReference>
<accession>A0A8S1BUQ6</accession>
<organism evidence="2 3">
    <name type="scientific">Cloeon dipterum</name>
    <dbReference type="NCBI Taxonomy" id="197152"/>
    <lineage>
        <taxon>Eukaryota</taxon>
        <taxon>Metazoa</taxon>
        <taxon>Ecdysozoa</taxon>
        <taxon>Arthropoda</taxon>
        <taxon>Hexapoda</taxon>
        <taxon>Insecta</taxon>
        <taxon>Pterygota</taxon>
        <taxon>Palaeoptera</taxon>
        <taxon>Ephemeroptera</taxon>
        <taxon>Pisciforma</taxon>
        <taxon>Baetidae</taxon>
        <taxon>Cloeon</taxon>
    </lineage>
</organism>
<dbReference type="AlphaFoldDB" id="A0A8S1BUQ6"/>
<dbReference type="OrthoDB" id="624345at2759"/>
<gene>
    <name evidence="2" type="ORF">CLODIP_2_CD03284</name>
</gene>
<dbReference type="PROSITE" id="PS50097">
    <property type="entry name" value="BTB"/>
    <property type="match status" value="1"/>
</dbReference>
<dbReference type="SUPFAM" id="SSF54695">
    <property type="entry name" value="POZ domain"/>
    <property type="match status" value="1"/>
</dbReference>
<dbReference type="Proteomes" id="UP000494165">
    <property type="component" value="Unassembled WGS sequence"/>
</dbReference>
<comment type="caution">
    <text evidence="2">The sequence shown here is derived from an EMBL/GenBank/DDBJ whole genome shotgun (WGS) entry which is preliminary data.</text>
</comment>
<name>A0A8S1BUQ6_9INSE</name>
<protein>
    <recommendedName>
        <fullName evidence="1">BTB domain-containing protein</fullName>
    </recommendedName>
</protein>
<evidence type="ECO:0000259" key="1">
    <source>
        <dbReference type="PROSITE" id="PS50097"/>
    </source>
</evidence>
<dbReference type="InterPro" id="IPR011333">
    <property type="entry name" value="SKP1/BTB/POZ_sf"/>
</dbReference>
<keyword evidence="3" id="KW-1185">Reference proteome</keyword>
<dbReference type="Pfam" id="PF00651">
    <property type="entry name" value="BTB"/>
    <property type="match status" value="1"/>
</dbReference>
<sequence>MLPVDFSTLYCSTISINRTKSWYTESFHYDCTIRVGRENSKLFKCHKIVLASSSEAFASMLYGNFDEGSKKKR</sequence>
<dbReference type="InterPro" id="IPR000210">
    <property type="entry name" value="BTB/POZ_dom"/>
</dbReference>
<reference evidence="2 3" key="1">
    <citation type="submission" date="2020-04" db="EMBL/GenBank/DDBJ databases">
        <authorList>
            <person name="Alioto T."/>
            <person name="Alioto T."/>
            <person name="Gomez Garrido J."/>
        </authorList>
    </citation>
    <scope>NUCLEOTIDE SEQUENCE [LARGE SCALE GENOMIC DNA]</scope>
</reference>
<feature type="domain" description="BTB" evidence="1">
    <location>
        <begin position="29"/>
        <end position="73"/>
    </location>
</feature>
<proteinExistence type="predicted"/>
<dbReference type="Gene3D" id="3.30.710.10">
    <property type="entry name" value="Potassium Channel Kv1.1, Chain A"/>
    <property type="match status" value="1"/>
</dbReference>
<evidence type="ECO:0000313" key="2">
    <source>
        <dbReference type="EMBL" id="CAB3360869.1"/>
    </source>
</evidence>